<organism evidence="2 3">
    <name type="scientific">Luteolibacter rhizosphaerae</name>
    <dbReference type="NCBI Taxonomy" id="2989719"/>
    <lineage>
        <taxon>Bacteria</taxon>
        <taxon>Pseudomonadati</taxon>
        <taxon>Verrucomicrobiota</taxon>
        <taxon>Verrucomicrobiia</taxon>
        <taxon>Verrucomicrobiales</taxon>
        <taxon>Verrucomicrobiaceae</taxon>
        <taxon>Luteolibacter</taxon>
    </lineage>
</organism>
<dbReference type="SUPFAM" id="SSF143422">
    <property type="entry name" value="Transposase IS200-like"/>
    <property type="match status" value="1"/>
</dbReference>
<dbReference type="SMART" id="SM01321">
    <property type="entry name" value="Y1_Tnp"/>
    <property type="match status" value="1"/>
</dbReference>
<keyword evidence="3" id="KW-1185">Reference proteome</keyword>
<evidence type="ECO:0000313" key="2">
    <source>
        <dbReference type="EMBL" id="MCW1915936.1"/>
    </source>
</evidence>
<dbReference type="InterPro" id="IPR002686">
    <property type="entry name" value="Transposase_17"/>
</dbReference>
<evidence type="ECO:0000313" key="3">
    <source>
        <dbReference type="Proteomes" id="UP001165653"/>
    </source>
</evidence>
<protein>
    <submittedName>
        <fullName evidence="2">IS200/IS605 family transposase</fullName>
    </submittedName>
</protein>
<evidence type="ECO:0000259" key="1">
    <source>
        <dbReference type="SMART" id="SM01321"/>
    </source>
</evidence>
<dbReference type="Pfam" id="PF01797">
    <property type="entry name" value="Y1_Tnp"/>
    <property type="match status" value="1"/>
</dbReference>
<dbReference type="Proteomes" id="UP001165653">
    <property type="component" value="Unassembled WGS sequence"/>
</dbReference>
<sequence length="148" mass="16810">MPSTHLSLHFHVVFSTKDRMPQISSEWREKLHSYIGGVVKNAGAIPEAIGGVADHVHLLLGLPATLALADIIRTIKANLSKWIHEEIGLEKFAWQEGYGAFTVSPGNREAVSNYIGNQEEHHRTRGFQEEYLEFLRKAKVGYDERFLW</sequence>
<dbReference type="InterPro" id="IPR036515">
    <property type="entry name" value="Transposase_17_sf"/>
</dbReference>
<accession>A0ABT3G7V9</accession>
<name>A0ABT3G7V9_9BACT</name>
<proteinExistence type="predicted"/>
<comment type="caution">
    <text evidence="2">The sequence shown here is derived from an EMBL/GenBank/DDBJ whole genome shotgun (WGS) entry which is preliminary data.</text>
</comment>
<reference evidence="2" key="1">
    <citation type="submission" date="2022-10" db="EMBL/GenBank/DDBJ databases">
        <title>Luteolibacter sp. GHJ8, whole genome shotgun sequencing project.</title>
        <authorList>
            <person name="Zhao G."/>
            <person name="Shen L."/>
        </authorList>
    </citation>
    <scope>NUCLEOTIDE SEQUENCE</scope>
    <source>
        <strain evidence="2">GHJ8</strain>
    </source>
</reference>
<dbReference type="EMBL" id="JAPDDR010000011">
    <property type="protein sequence ID" value="MCW1915936.1"/>
    <property type="molecule type" value="Genomic_DNA"/>
</dbReference>
<dbReference type="PANTHER" id="PTHR33360">
    <property type="entry name" value="TRANSPOSASE FOR INSERTION SEQUENCE ELEMENT IS200"/>
    <property type="match status" value="1"/>
</dbReference>
<dbReference type="NCBIfam" id="NF033573">
    <property type="entry name" value="transpos_IS200"/>
    <property type="match status" value="1"/>
</dbReference>
<dbReference type="RefSeq" id="WP_264515499.1">
    <property type="nucleotide sequence ID" value="NZ_JAPDDR010000011.1"/>
</dbReference>
<dbReference type="PANTHER" id="PTHR33360:SF2">
    <property type="entry name" value="TRANSPOSASE FOR INSERTION SEQUENCE ELEMENT IS200"/>
    <property type="match status" value="1"/>
</dbReference>
<dbReference type="Gene3D" id="3.30.70.1290">
    <property type="entry name" value="Transposase IS200-like"/>
    <property type="match status" value="1"/>
</dbReference>
<gene>
    <name evidence="2" type="primary">tnpA</name>
    <name evidence="2" type="ORF">OJ996_20275</name>
</gene>
<feature type="domain" description="Transposase IS200-like" evidence="1">
    <location>
        <begin position="5"/>
        <end position="118"/>
    </location>
</feature>